<dbReference type="RefSeq" id="WP_014018657.1">
    <property type="nucleotide sequence ID" value="NC_015914.1"/>
</dbReference>
<keyword evidence="2" id="KW-1185">Reference proteome</keyword>
<reference evidence="2" key="1">
    <citation type="submission" date="2011-07" db="EMBL/GenBank/DDBJ databases">
        <title>The complete genome of Cyclobacterium marinum DSM 745.</title>
        <authorList>
            <person name="Lucas S."/>
            <person name="Han J."/>
            <person name="Lapidus A."/>
            <person name="Bruce D."/>
            <person name="Goodwin L."/>
            <person name="Pitluck S."/>
            <person name="Peters L."/>
            <person name="Kyrpides N."/>
            <person name="Mavromatis K."/>
            <person name="Ivanova N."/>
            <person name="Ovchinnikova G."/>
            <person name="Chertkov O."/>
            <person name="Detter J.C."/>
            <person name="Tapia R."/>
            <person name="Han C."/>
            <person name="Land M."/>
            <person name="Hauser L."/>
            <person name="Markowitz V."/>
            <person name="Cheng J.-F."/>
            <person name="Hugenholtz P."/>
            <person name="Woyke T."/>
            <person name="Wu D."/>
            <person name="Tindall B."/>
            <person name="Schuetze A."/>
            <person name="Brambilla E."/>
            <person name="Klenk H.-P."/>
            <person name="Eisen J.A."/>
        </authorList>
    </citation>
    <scope>NUCLEOTIDE SEQUENCE [LARGE SCALE GENOMIC DNA]</scope>
    <source>
        <strain evidence="2">ATCC 25205 / DSM 745 / LMG 13164 / NCIMB 1802</strain>
    </source>
</reference>
<accession>G0IY26</accession>
<dbReference type="OrthoDB" id="1286096at2"/>
<organism evidence="1 2">
    <name type="scientific">Cyclobacterium marinum (strain ATCC 25205 / DSM 745 / LMG 13164 / NCIMB 1802)</name>
    <name type="common">Flectobacillus marinus</name>
    <dbReference type="NCBI Taxonomy" id="880070"/>
    <lineage>
        <taxon>Bacteria</taxon>
        <taxon>Pseudomonadati</taxon>
        <taxon>Bacteroidota</taxon>
        <taxon>Cytophagia</taxon>
        <taxon>Cytophagales</taxon>
        <taxon>Cyclobacteriaceae</taxon>
        <taxon>Cyclobacterium</taxon>
    </lineage>
</organism>
<dbReference type="eggNOG" id="ENOG5033N1E">
    <property type="taxonomic scope" value="Bacteria"/>
</dbReference>
<dbReference type="Proteomes" id="UP000001635">
    <property type="component" value="Chromosome"/>
</dbReference>
<gene>
    <name evidence="1" type="ordered locus">Cycma_0584</name>
</gene>
<evidence type="ECO:0000313" key="1">
    <source>
        <dbReference type="EMBL" id="AEL24359.1"/>
    </source>
</evidence>
<evidence type="ECO:0000313" key="2">
    <source>
        <dbReference type="Proteomes" id="UP000001635"/>
    </source>
</evidence>
<protein>
    <submittedName>
        <fullName evidence="1">Uncharacterized protein</fullName>
    </submittedName>
</protein>
<dbReference type="AlphaFoldDB" id="G0IY26"/>
<sequence>MTNWRFIFNSEERGEYETAHEPMSWRDRETRLVRDMNTYGITREITSPIVFIKDAKAYVQDVFNQSGYNANITFRVFEYNPLIRDYEQYFSGVLILKGIEIGPSELQVMATPNTIQERIKNRGNTEIELSSTFSIGGNAVFVENEITATLHSRLIVQSQSNIWANEKTIAMTSGQHLQVGWDEYPKDDLKGWIKERVTIASSEVFPVYKCEEGGNHVFDVFFAVDSSSGYEDELQFYYRLNDNSPVPVSTSYVSVVDGFSYSFYLVEFDGTIAMDPGDTFYFYGVCGRNFTAKVGVRGFTRYPAIDDDRFTVNAKTYNEPNEAGGFLSFEAFNQVLKSVTDRKTILSSSILGRTDLGYNVDGAAALNMITSGAKIANKTGTVKTTLNKLLKAFKCAYNLGMSVVSLPDGTEKVVIEEMAHFFKNKVGVTLTDVWNLRKRVAVDLVHNRVNAGYTNYETDVNNSSDDFCTQSTYIIPGLFIENELDLLNPFIASMYAIEQKRRLAGSDDEKFDNDVFIISLVRDIEGYKSRTNEGFESVLGIEDPASAYNLDLHLSRCLERHGNYIASNYYKKNGLLGYSASESASNLQTLKSGENRYKEERKAIQSKALTNPLWFPEVYEFEAKLTTSQDREVQAKMFEIIEVVTPYETVYGYLMERTRSEGNEATFTLLRANYNG</sequence>
<dbReference type="HOGENOM" id="CLU_406385_0_0_10"/>
<dbReference type="KEGG" id="cmr:Cycma_0584"/>
<proteinExistence type="predicted"/>
<name>G0IY26_CYCMS</name>
<dbReference type="EMBL" id="CP002955">
    <property type="protein sequence ID" value="AEL24359.1"/>
    <property type="molecule type" value="Genomic_DNA"/>
</dbReference>
<dbReference type="STRING" id="880070.Cycma_0584"/>